<organism evidence="1 2">
    <name type="scientific">Linderina macrospora</name>
    <dbReference type="NCBI Taxonomy" id="4868"/>
    <lineage>
        <taxon>Eukaryota</taxon>
        <taxon>Fungi</taxon>
        <taxon>Fungi incertae sedis</taxon>
        <taxon>Zoopagomycota</taxon>
        <taxon>Kickxellomycotina</taxon>
        <taxon>Kickxellomycetes</taxon>
        <taxon>Kickxellales</taxon>
        <taxon>Kickxellaceae</taxon>
        <taxon>Linderina</taxon>
    </lineage>
</organism>
<gene>
    <name evidence="1" type="ORF">FBU59_000481</name>
</gene>
<protein>
    <submittedName>
        <fullName evidence="1">Uncharacterized protein</fullName>
    </submittedName>
</protein>
<dbReference type="EMBL" id="JANBPW010000104">
    <property type="protein sequence ID" value="KAJ1950871.1"/>
    <property type="molecule type" value="Genomic_DNA"/>
</dbReference>
<reference evidence="1" key="1">
    <citation type="submission" date="2022-07" db="EMBL/GenBank/DDBJ databases">
        <title>Phylogenomic reconstructions and comparative analyses of Kickxellomycotina fungi.</title>
        <authorList>
            <person name="Reynolds N.K."/>
            <person name="Stajich J.E."/>
            <person name="Barry K."/>
            <person name="Grigoriev I.V."/>
            <person name="Crous P."/>
            <person name="Smith M.E."/>
        </authorList>
    </citation>
    <scope>NUCLEOTIDE SEQUENCE</scope>
    <source>
        <strain evidence="1">NRRL 5244</strain>
    </source>
</reference>
<evidence type="ECO:0000313" key="2">
    <source>
        <dbReference type="Proteomes" id="UP001150603"/>
    </source>
</evidence>
<proteinExistence type="predicted"/>
<sequence>MKYGIPVNFHESDVTGNVTGGRPKSTVSGRTRPTAIPRTEFTHTHFTALTPIPAERKRRLDASTPRPTWQLFSPRTAGTGFPTNTHSTTKTLGLETRVPRMKLRRVEASVVTGAQKQAVDKYASGIRKEVDETMEELARLAVSGPKAPYGMEQSRDPGVSGMLEQIHRMRDELEQKFIDEDEEKLRVIREAEEKIRRAAEEKVRKERERVEAIERAEQARLEAIALAKKEKMEAELKLAQEAWDRKMKKEEEEEKERERVRKQEEEQRKQQQAASGLLVSPQALEWAAKYRDLYRVLMDETAVQMASDPKVKAWCFKQKGLIIRSVGQLVSTMEGVRRVSQHIMQIIAEAERYGEAVHLWVLNLAAKAIVKQAEAEVSAKLSAAYPLAAMAVEVMERYPMLAELIFVRLVKKCPYVVPQYMARKPGQSVNEYLKSMGYKEHDDDELEASAAYESRMVGMVALFAAIVQTTTPASGNPMSVHYGWTWMARMMNLAPRVISPGLVMTFVEIAGTTMMAAYGKQFKKLLRILATHWVPKIPTDDPLAIASKSRLVSYLEEYQQKGRLGEIEGRIIAP</sequence>
<dbReference type="Proteomes" id="UP001150603">
    <property type="component" value="Unassembled WGS sequence"/>
</dbReference>
<evidence type="ECO:0000313" key="1">
    <source>
        <dbReference type="EMBL" id="KAJ1950871.1"/>
    </source>
</evidence>
<name>A0ACC1JGR4_9FUNG</name>
<keyword evidence="2" id="KW-1185">Reference proteome</keyword>
<comment type="caution">
    <text evidence="1">The sequence shown here is derived from an EMBL/GenBank/DDBJ whole genome shotgun (WGS) entry which is preliminary data.</text>
</comment>
<accession>A0ACC1JGR4</accession>